<evidence type="ECO:0000313" key="2">
    <source>
        <dbReference type="EMBL" id="EOB00213.1"/>
    </source>
</evidence>
<protein>
    <submittedName>
        <fullName evidence="2">Uncharacterized protein</fullName>
    </submittedName>
</protein>
<dbReference type="Proteomes" id="UP000296049">
    <property type="component" value="Unassembled WGS sequence"/>
</dbReference>
<organism evidence="2 3">
    <name type="scientific">Anas platyrhynchos</name>
    <name type="common">Mallard</name>
    <name type="synonym">Anas boschas</name>
    <dbReference type="NCBI Taxonomy" id="8839"/>
    <lineage>
        <taxon>Eukaryota</taxon>
        <taxon>Metazoa</taxon>
        <taxon>Chordata</taxon>
        <taxon>Craniata</taxon>
        <taxon>Vertebrata</taxon>
        <taxon>Euteleostomi</taxon>
        <taxon>Archelosauria</taxon>
        <taxon>Archosauria</taxon>
        <taxon>Dinosauria</taxon>
        <taxon>Saurischia</taxon>
        <taxon>Theropoda</taxon>
        <taxon>Coelurosauria</taxon>
        <taxon>Aves</taxon>
        <taxon>Neognathae</taxon>
        <taxon>Galloanserae</taxon>
        <taxon>Anseriformes</taxon>
        <taxon>Anatidae</taxon>
        <taxon>Anatinae</taxon>
        <taxon>Anas</taxon>
    </lineage>
</organism>
<feature type="compositionally biased region" description="Low complexity" evidence="1">
    <location>
        <begin position="254"/>
        <end position="268"/>
    </location>
</feature>
<feature type="region of interest" description="Disordered" evidence="1">
    <location>
        <begin position="243"/>
        <end position="316"/>
    </location>
</feature>
<evidence type="ECO:0000313" key="3">
    <source>
        <dbReference type="Proteomes" id="UP000296049"/>
    </source>
</evidence>
<name>R0LIM6_ANAPL</name>
<sequence length="492" mass="54711">MYEETIYADRQHGLFKRQVKEQLFWTSILMLTKNKKCQDLAKGPHTVREAALAAGRLRLQMDPEWEAMKAQSPARNTIRPACPGAINTSKRAETLQKVVHGEGQLRPGFLSDQGHAAEGACGTKHMVELSAAQPLSSSGEILEEILFLSPKGAFLVPCSGEGWMGAAGDTRRAGTAQHSVRKRLSMAGSQYAFLHLLLFHLPRHDAYSLSFRTRAPSPPQWYQPSQDRGISFGDKRHDFCKPCKLGATQNPRVAPGQPEQQPGPAASGHSTASKPPNGRIPAAVAKPDCPGESRRGREDSWQMEESSHCPVSHDQQTHHVEEYRGLKLHCSPKSMCKLGFTPTPGTTRIKHRLNCSEGARVKALGLSRKAILLLPRDLSAVEELTARESIPAAVTRLILPEVKYSQLHLKSDRFQPKQELAKTFRVPILYPEAKYHFHFIFLSDKGQYLNTGRLNISPRFMSINLEYGQGLYELLNTHACPTNPRGQTGKRK</sequence>
<gene>
    <name evidence="2" type="ORF">Anapl_14443</name>
</gene>
<reference evidence="3" key="1">
    <citation type="journal article" date="2013" name="Nat. Genet.">
        <title>The duck genome and transcriptome provide insight into an avian influenza virus reservoir species.</title>
        <authorList>
            <person name="Huang Y."/>
            <person name="Li Y."/>
            <person name="Burt D.W."/>
            <person name="Chen H."/>
            <person name="Zhang Y."/>
            <person name="Qian W."/>
            <person name="Kim H."/>
            <person name="Gan S."/>
            <person name="Zhao Y."/>
            <person name="Li J."/>
            <person name="Yi K."/>
            <person name="Feng H."/>
            <person name="Zhu P."/>
            <person name="Li B."/>
            <person name="Liu Q."/>
            <person name="Fairley S."/>
            <person name="Magor K.E."/>
            <person name="Du Z."/>
            <person name="Hu X."/>
            <person name="Goodman L."/>
            <person name="Tafer H."/>
            <person name="Vignal A."/>
            <person name="Lee T."/>
            <person name="Kim K.W."/>
            <person name="Sheng Z."/>
            <person name="An Y."/>
            <person name="Searle S."/>
            <person name="Herrero J."/>
            <person name="Groenen M.A."/>
            <person name="Crooijmans R.P."/>
            <person name="Faraut T."/>
            <person name="Cai Q."/>
            <person name="Webster R.G."/>
            <person name="Aldridge J.R."/>
            <person name="Warren W.C."/>
            <person name="Bartschat S."/>
            <person name="Kehr S."/>
            <person name="Marz M."/>
            <person name="Stadler P.F."/>
            <person name="Smith J."/>
            <person name="Kraus R.H."/>
            <person name="Zhao Y."/>
            <person name="Ren L."/>
            <person name="Fei J."/>
            <person name="Morisson M."/>
            <person name="Kaiser P."/>
            <person name="Griffin D.K."/>
            <person name="Rao M."/>
            <person name="Pitel F."/>
            <person name="Wang J."/>
            <person name="Li N."/>
        </authorList>
    </citation>
    <scope>NUCLEOTIDE SEQUENCE [LARGE SCALE GENOMIC DNA]</scope>
</reference>
<evidence type="ECO:0000256" key="1">
    <source>
        <dbReference type="SAM" id="MobiDB-lite"/>
    </source>
</evidence>
<dbReference type="AlphaFoldDB" id="R0LIM6"/>
<dbReference type="EMBL" id="KB743220">
    <property type="protein sequence ID" value="EOB00213.1"/>
    <property type="molecule type" value="Genomic_DNA"/>
</dbReference>
<keyword evidence="3" id="KW-1185">Reference proteome</keyword>
<feature type="compositionally biased region" description="Basic and acidic residues" evidence="1">
    <location>
        <begin position="289"/>
        <end position="300"/>
    </location>
</feature>
<accession>R0LIM6</accession>
<proteinExistence type="predicted"/>